<dbReference type="EMBL" id="QUMX01000019">
    <property type="protein sequence ID" value="REG45760.1"/>
    <property type="molecule type" value="Genomic_DNA"/>
</dbReference>
<protein>
    <submittedName>
        <fullName evidence="1">Acyl-CoA thioester hydrolase</fullName>
    </submittedName>
</protein>
<dbReference type="PANTHER" id="PTHR31793:SF24">
    <property type="entry name" value="LONG-CHAIN ACYL-COA THIOESTERASE FADM"/>
    <property type="match status" value="1"/>
</dbReference>
<dbReference type="InterPro" id="IPR029069">
    <property type="entry name" value="HotDog_dom_sf"/>
</dbReference>
<dbReference type="SUPFAM" id="SSF54637">
    <property type="entry name" value="Thioesterase/thiol ester dehydrase-isomerase"/>
    <property type="match status" value="1"/>
</dbReference>
<dbReference type="RefSeq" id="WP_208021349.1">
    <property type="nucleotide sequence ID" value="NZ_CP035286.1"/>
</dbReference>
<reference evidence="1 2" key="1">
    <citation type="submission" date="2018-08" db="EMBL/GenBank/DDBJ databases">
        <title>Genomic Encyclopedia of Archaeal and Bacterial Type Strains, Phase II (KMG-II): from individual species to whole genera.</title>
        <authorList>
            <person name="Goeker M."/>
        </authorList>
    </citation>
    <scope>NUCLEOTIDE SEQUENCE [LARGE SCALE GENOMIC DNA]</scope>
    <source>
        <strain evidence="1 2">DSM 582</strain>
    </source>
</reference>
<dbReference type="Pfam" id="PF13279">
    <property type="entry name" value="4HBT_2"/>
    <property type="match status" value="1"/>
</dbReference>
<sequence length="147" mass="16024">MEGEAAPRLLARMSIPVRWGDMDAAGHVNNTVYFRFAEEIRLTWFQRMGFGAGLGHGEGPVIVNASMTFLRQLHHPASVIVTMTASNPGRSSFDTDYELTDAGDPGTVYARGSARCVWIDYATAKSAPMPDRLRRAILDPSPITAGL</sequence>
<keyword evidence="2" id="KW-1185">Reference proteome</keyword>
<dbReference type="CDD" id="cd00586">
    <property type="entry name" value="4HBT"/>
    <property type="match status" value="1"/>
</dbReference>
<accession>A0AAQ0KL29</accession>
<dbReference type="GO" id="GO:0047617">
    <property type="term" value="F:fatty acyl-CoA hydrolase activity"/>
    <property type="evidence" value="ECO:0007669"/>
    <property type="project" value="TreeGrafter"/>
</dbReference>
<dbReference type="InterPro" id="IPR050563">
    <property type="entry name" value="4-hydroxybenzoyl-CoA_TE"/>
</dbReference>
<dbReference type="AlphaFoldDB" id="A0AAQ0KL29"/>
<name>A0AAQ0KL29_PARVE</name>
<dbReference type="Proteomes" id="UP000256794">
    <property type="component" value="Unassembled WGS sequence"/>
</dbReference>
<keyword evidence="1" id="KW-0378">Hydrolase</keyword>
<evidence type="ECO:0000313" key="1">
    <source>
        <dbReference type="EMBL" id="REG45760.1"/>
    </source>
</evidence>
<proteinExistence type="predicted"/>
<gene>
    <name evidence="1" type="ORF">ATH84_101928</name>
</gene>
<organism evidence="1 2">
    <name type="scientific">Paracoccus versutus</name>
    <name type="common">Thiobacillus versutus</name>
    <dbReference type="NCBI Taxonomy" id="34007"/>
    <lineage>
        <taxon>Bacteria</taxon>
        <taxon>Pseudomonadati</taxon>
        <taxon>Pseudomonadota</taxon>
        <taxon>Alphaproteobacteria</taxon>
        <taxon>Rhodobacterales</taxon>
        <taxon>Paracoccaceae</taxon>
        <taxon>Paracoccus</taxon>
    </lineage>
</organism>
<dbReference type="Gene3D" id="3.10.129.10">
    <property type="entry name" value="Hotdog Thioesterase"/>
    <property type="match status" value="1"/>
</dbReference>
<evidence type="ECO:0000313" key="2">
    <source>
        <dbReference type="Proteomes" id="UP000256794"/>
    </source>
</evidence>
<dbReference type="PANTHER" id="PTHR31793">
    <property type="entry name" value="4-HYDROXYBENZOYL-COA THIOESTERASE FAMILY MEMBER"/>
    <property type="match status" value="1"/>
</dbReference>
<comment type="caution">
    <text evidence="1">The sequence shown here is derived from an EMBL/GenBank/DDBJ whole genome shotgun (WGS) entry which is preliminary data.</text>
</comment>